<organism evidence="2 3">
    <name type="scientific">Desulfovibrio piger</name>
    <dbReference type="NCBI Taxonomy" id="901"/>
    <lineage>
        <taxon>Bacteria</taxon>
        <taxon>Pseudomonadati</taxon>
        <taxon>Thermodesulfobacteriota</taxon>
        <taxon>Desulfovibrionia</taxon>
        <taxon>Desulfovibrionales</taxon>
        <taxon>Desulfovibrionaceae</taxon>
        <taxon>Desulfovibrio</taxon>
    </lineage>
</organism>
<protein>
    <submittedName>
        <fullName evidence="2">Ornithine carbamoyltransferase</fullName>
        <ecNumber evidence="2">2.1.3.3</ecNumber>
    </submittedName>
</protein>
<gene>
    <name evidence="2" type="ORF">DESPIGER_1001</name>
</gene>
<dbReference type="SUPFAM" id="SSF53671">
    <property type="entry name" value="Aspartate/ornithine carbamoyltransferase"/>
    <property type="match status" value="1"/>
</dbReference>
<dbReference type="InterPro" id="IPR036901">
    <property type="entry name" value="Asp/Orn_carbamoylTrfase_sf"/>
</dbReference>
<evidence type="ECO:0000256" key="1">
    <source>
        <dbReference type="ARBA" id="ARBA00022679"/>
    </source>
</evidence>
<dbReference type="Gene3D" id="3.40.50.1370">
    <property type="entry name" value="Aspartate/ornithine carbamoyltransferase"/>
    <property type="match status" value="2"/>
</dbReference>
<dbReference type="KEGG" id="dpg:DESPIGER_1001"/>
<dbReference type="GO" id="GO:0019240">
    <property type="term" value="P:citrulline biosynthetic process"/>
    <property type="evidence" value="ECO:0007669"/>
    <property type="project" value="TreeGrafter"/>
</dbReference>
<accession>A0A1K1LDS5</accession>
<dbReference type="GO" id="GO:0042450">
    <property type="term" value="P:L-arginine biosynthetic process via ornithine"/>
    <property type="evidence" value="ECO:0007669"/>
    <property type="project" value="TreeGrafter"/>
</dbReference>
<dbReference type="EC" id="2.1.3.3" evidence="2"/>
<dbReference type="AlphaFoldDB" id="A0A1K1LDS5"/>
<dbReference type="GO" id="GO:0004585">
    <property type="term" value="F:ornithine carbamoyltransferase activity"/>
    <property type="evidence" value="ECO:0007669"/>
    <property type="project" value="UniProtKB-EC"/>
</dbReference>
<dbReference type="OrthoDB" id="9802587at2"/>
<reference evidence="3" key="1">
    <citation type="submission" date="2016-10" db="EMBL/GenBank/DDBJ databases">
        <authorList>
            <person name="Wegmann U."/>
        </authorList>
    </citation>
    <scope>NUCLEOTIDE SEQUENCE [LARGE SCALE GENOMIC DNA]</scope>
</reference>
<name>A0A1K1LDS5_9BACT</name>
<sequence length="288" mass="30207">MARQILRIRDLGQATFWQLVQMEGQPAPLTGKTALLLAADGADTQDVLAATAAARELGMDVDLLPPALWAQDMASCDLQAPLYAHAGLCLTAGLKGGALDCLAAGLPGAVVNAGNDKGAPGQALADLALLADRHGDWESLRIAWLGGAQCGLACDLITAAIYAPFELFMALPEWGEPDHSLLDMALRAGAKIFLSRDPELVLENAHAVCMGQGPEQCAAAPLTSGWPLTDELLALAADDAAVLSWHGLAPADRASDAALRRAAVFWPERLAARRLMEARLYALACDSL</sequence>
<dbReference type="Proteomes" id="UP000186323">
    <property type="component" value="Chromosome I"/>
</dbReference>
<proteinExistence type="predicted"/>
<evidence type="ECO:0000313" key="3">
    <source>
        <dbReference type="Proteomes" id="UP000186323"/>
    </source>
</evidence>
<dbReference type="RefSeq" id="WP_072333865.1">
    <property type="nucleotide sequence ID" value="NZ_DBGALU010000085.1"/>
</dbReference>
<dbReference type="GO" id="GO:0016597">
    <property type="term" value="F:amino acid binding"/>
    <property type="evidence" value="ECO:0007669"/>
    <property type="project" value="InterPro"/>
</dbReference>
<keyword evidence="3" id="KW-1185">Reference proteome</keyword>
<dbReference type="EMBL" id="LT630450">
    <property type="protein sequence ID" value="SFV72864.1"/>
    <property type="molecule type" value="Genomic_DNA"/>
</dbReference>
<keyword evidence="1 2" id="KW-0808">Transferase</keyword>
<dbReference type="PANTHER" id="PTHR45753:SF3">
    <property type="entry name" value="ORNITHINE TRANSCARBAMYLASE, MITOCHONDRIAL"/>
    <property type="match status" value="1"/>
</dbReference>
<evidence type="ECO:0000313" key="2">
    <source>
        <dbReference type="EMBL" id="SFV72864.1"/>
    </source>
</evidence>
<dbReference type="PANTHER" id="PTHR45753">
    <property type="entry name" value="ORNITHINE CARBAMOYLTRANSFERASE, MITOCHONDRIAL"/>
    <property type="match status" value="1"/>
</dbReference>